<dbReference type="Proteomes" id="UP001381693">
    <property type="component" value="Unassembled WGS sequence"/>
</dbReference>
<comment type="similarity">
    <text evidence="2 11 12">Belongs to the peptidase C12 family.</text>
</comment>
<dbReference type="InterPro" id="IPR036959">
    <property type="entry name" value="Peptidase_C12_UCH_sf"/>
</dbReference>
<proteinExistence type="inferred from homology"/>
<feature type="active site" description="Proton donor" evidence="9 11">
    <location>
        <position position="217"/>
    </location>
</feature>
<evidence type="ECO:0000256" key="3">
    <source>
        <dbReference type="ARBA" id="ARBA00022670"/>
    </source>
</evidence>
<dbReference type="PIRSF" id="PIRSF038120">
    <property type="entry name" value="Ubiquitinyl_hydrolase_UCH37"/>
    <property type="match status" value="1"/>
</dbReference>
<evidence type="ECO:0000259" key="14">
    <source>
        <dbReference type="PROSITE" id="PS52048"/>
    </source>
</evidence>
<evidence type="ECO:0000256" key="6">
    <source>
        <dbReference type="ARBA" id="ARBA00022807"/>
    </source>
</evidence>
<dbReference type="PROSITE" id="PS52049">
    <property type="entry name" value="ULD"/>
    <property type="match status" value="1"/>
</dbReference>
<keyword evidence="4 11" id="KW-0833">Ubl conjugation pathway</keyword>
<dbReference type="FunFam" id="3.40.532.10:FF:000001">
    <property type="entry name" value="Ubiquitin carboxyl-terminal hydrolase"/>
    <property type="match status" value="1"/>
</dbReference>
<dbReference type="Gene3D" id="1.20.58.860">
    <property type="match status" value="1"/>
</dbReference>
<organism evidence="15 16">
    <name type="scientific">Halocaridina rubra</name>
    <name type="common">Hawaiian red shrimp</name>
    <dbReference type="NCBI Taxonomy" id="373956"/>
    <lineage>
        <taxon>Eukaryota</taxon>
        <taxon>Metazoa</taxon>
        <taxon>Ecdysozoa</taxon>
        <taxon>Arthropoda</taxon>
        <taxon>Crustacea</taxon>
        <taxon>Multicrustacea</taxon>
        <taxon>Malacostraca</taxon>
        <taxon>Eumalacostraca</taxon>
        <taxon>Eucarida</taxon>
        <taxon>Decapoda</taxon>
        <taxon>Pleocyemata</taxon>
        <taxon>Caridea</taxon>
        <taxon>Atyoidea</taxon>
        <taxon>Atyidae</taxon>
        <taxon>Halocaridina</taxon>
    </lineage>
</organism>
<comment type="caution">
    <text evidence="15">The sequence shown here is derived from an EMBL/GenBank/DDBJ whole genome shotgun (WGS) entry which is preliminary data.</text>
</comment>
<keyword evidence="3 11" id="KW-0645">Protease</keyword>
<evidence type="ECO:0000256" key="12">
    <source>
        <dbReference type="RuleBase" id="RU361215"/>
    </source>
</evidence>
<dbReference type="PANTHER" id="PTHR10589">
    <property type="entry name" value="UBIQUITIN CARBOXYL-TERMINAL HYDROLASE"/>
    <property type="match status" value="1"/>
</dbReference>
<feature type="coiled-coil region" evidence="13">
    <location>
        <begin position="289"/>
        <end position="330"/>
    </location>
</feature>
<dbReference type="PRINTS" id="PR00707">
    <property type="entry name" value="UBCTHYDRLASE"/>
</dbReference>
<evidence type="ECO:0000256" key="7">
    <source>
        <dbReference type="ARBA" id="ARBA00046227"/>
    </source>
</evidence>
<dbReference type="GO" id="GO:0006511">
    <property type="term" value="P:ubiquitin-dependent protein catabolic process"/>
    <property type="evidence" value="ECO:0007669"/>
    <property type="project" value="UniProtKB-UniRule"/>
</dbReference>
<sequence>QKVMFICSQFETTLAKFMTFATFGISPYRHCVPLEADEVRLEQILSYFFVVIMVVSDAGNWCLIESDPGVFTDLVIKFGVKGVQVEEIWSLDDDSFTNLKPVHGLIFLFKWQQEDQPSGSVVQDNRLDKIFFAKQMINNACATQAILSVLLNTKHVDVQLGPTLSEFKEFTQTFDAHMKGLALSNSDVIRNVHNSFAKQTLFEFDCKQPTEDEDVFHFVGYIPVEGRLYELDGLKDGPIDLGPIAPGTDWLTVVQPVIQRRIQKYSEGEIHFNLMAIVSDRKMVIERNISKIQKEIEESEMVSSAHEEELARLRASLESEETKRSRWQVENIRRKHNYLPLIVNMMKILAEEGKLLPIYHTAKEKARERLEKAKAKEKATA</sequence>
<dbReference type="EC" id="3.4.19.12" evidence="12"/>
<accession>A0AAN8WX02</accession>
<feature type="active site" description="Nucleophile" evidence="9 11">
    <location>
        <position position="141"/>
    </location>
</feature>
<dbReference type="Pfam" id="PF01088">
    <property type="entry name" value="Peptidase_C12"/>
    <property type="match status" value="1"/>
</dbReference>
<protein>
    <recommendedName>
        <fullName evidence="12">Ubiquitin carboxyl-terminal hydrolase</fullName>
        <ecNumber evidence="12">3.4.19.12</ecNumber>
    </recommendedName>
</protein>
<dbReference type="GO" id="GO:0004843">
    <property type="term" value="F:cysteine-type deubiquitinase activity"/>
    <property type="evidence" value="ECO:0007669"/>
    <property type="project" value="UniProtKB-UniRule"/>
</dbReference>
<dbReference type="PANTHER" id="PTHR10589:SF16">
    <property type="entry name" value="UBIQUITIN CARBOXYL-TERMINAL HYDROLASE ISOZYME L5"/>
    <property type="match status" value="1"/>
</dbReference>
<dbReference type="InterPro" id="IPR017390">
    <property type="entry name" value="Ubiquitinyl_hydrolase_UCH37"/>
</dbReference>
<comment type="catalytic activity">
    <reaction evidence="1 11 12">
        <text>Thiol-dependent hydrolysis of ester, thioester, amide, peptide and isopeptide bonds formed by the C-terminal Gly of ubiquitin (a 76-residue protein attached to proteins as an intracellular targeting signal).</text>
        <dbReference type="EC" id="3.4.19.12"/>
    </reaction>
</comment>
<evidence type="ECO:0000256" key="2">
    <source>
        <dbReference type="ARBA" id="ARBA00009326"/>
    </source>
</evidence>
<dbReference type="EMBL" id="JAXCGZ010011959">
    <property type="protein sequence ID" value="KAK7073905.1"/>
    <property type="molecule type" value="Genomic_DNA"/>
</dbReference>
<gene>
    <name evidence="15" type="primary">UCHL5</name>
    <name evidence="15" type="ORF">SK128_002461</name>
</gene>
<evidence type="ECO:0000256" key="1">
    <source>
        <dbReference type="ARBA" id="ARBA00000707"/>
    </source>
</evidence>
<dbReference type="InterPro" id="IPR041507">
    <property type="entry name" value="UCH_C"/>
</dbReference>
<keyword evidence="16" id="KW-1185">Reference proteome</keyword>
<evidence type="ECO:0000256" key="13">
    <source>
        <dbReference type="SAM" id="Coils"/>
    </source>
</evidence>
<comment type="subunit">
    <text evidence="8">Catalytic component of the polycomb repressive deubiquitinase (PR-DUB) complex, at least composed of caly/calypso, Asx and sba (MBD5/6 homolog). The PR-DUB complex associates with nucleosomes to mediate deubiquitination of histone H2AK118ub1 substrates; the association requires the positively charged C-terminal tail of caly, probably due to direct binding of DNA. Interacts (via ULD domain) with Asx (via DEUBAD domain); the interaction produces a stable heterodimer with a composite binding site for ubiquitin. Homodimerizes (via coiled-coil hinge-region between the UCH and ULD domains) to mediate assembly of 2 copies of the caly-Asx heterodimer into a bisymmetric tetramer; dimerization enhances PR-DUB association with nucleosomes.</text>
</comment>
<evidence type="ECO:0000256" key="4">
    <source>
        <dbReference type="ARBA" id="ARBA00022786"/>
    </source>
</evidence>
<evidence type="ECO:0000256" key="8">
    <source>
        <dbReference type="ARBA" id="ARBA00049710"/>
    </source>
</evidence>
<feature type="site" description="Important for enzyme activity" evidence="10 11">
    <location>
        <position position="232"/>
    </location>
</feature>
<dbReference type="InterPro" id="IPR038765">
    <property type="entry name" value="Papain-like_cys_pep_sf"/>
</dbReference>
<dbReference type="Gene3D" id="3.40.532.10">
    <property type="entry name" value="Peptidase C12, ubiquitin carboxyl-terminal hydrolase"/>
    <property type="match status" value="1"/>
</dbReference>
<evidence type="ECO:0000256" key="10">
    <source>
        <dbReference type="PIRSR" id="PIRSR038120-2"/>
    </source>
</evidence>
<dbReference type="GO" id="GO:0016579">
    <property type="term" value="P:protein deubiquitination"/>
    <property type="evidence" value="ECO:0007669"/>
    <property type="project" value="InterPro"/>
</dbReference>
<dbReference type="InterPro" id="IPR001578">
    <property type="entry name" value="Peptidase_C12_UCH"/>
</dbReference>
<name>A0AAN8WX02_HALRR</name>
<reference evidence="15 16" key="1">
    <citation type="submission" date="2023-11" db="EMBL/GenBank/DDBJ databases">
        <title>Halocaridina rubra genome assembly.</title>
        <authorList>
            <person name="Smith C."/>
        </authorList>
    </citation>
    <scope>NUCLEOTIDE SEQUENCE [LARGE SCALE GENOMIC DNA]</scope>
    <source>
        <strain evidence="15">EP-1</strain>
        <tissue evidence="15">Whole</tissue>
    </source>
</reference>
<dbReference type="Pfam" id="PF18031">
    <property type="entry name" value="UCH_C"/>
    <property type="match status" value="1"/>
</dbReference>
<feature type="non-terminal residue" evidence="15">
    <location>
        <position position="1"/>
    </location>
</feature>
<dbReference type="AlphaFoldDB" id="A0AAN8WX02"/>
<evidence type="ECO:0000313" key="15">
    <source>
        <dbReference type="EMBL" id="KAK7073905.1"/>
    </source>
</evidence>
<keyword evidence="13" id="KW-0175">Coiled coil</keyword>
<dbReference type="SUPFAM" id="SSF54001">
    <property type="entry name" value="Cysteine proteinases"/>
    <property type="match status" value="1"/>
</dbReference>
<comment type="function">
    <text evidence="7">Catalytic component of the polycomb repressive deubiquitinase (PR-DUB) complex, a complex that specifically mediates deubiquitination of histone H2A monoubiquitinated at 'Lys-119' (H2AK118ub1). Mediates bisymmetric organization of the PR-DUB complex and is involved in association with nucleosomes to mediate deubiquitination. Does not deubiquitinate monoubiquitinated histone H2B. Required to maintain the transcriptionally repressive state of homeotic genes throughout development. The PR-DUB complex has weak or no activity toward 'Lys-48'- and 'Lys-63'-linked polyubiquitin chains. Polycomb group (PcG) protein.</text>
</comment>
<feature type="domain" description="UCH catalytic" evidence="14">
    <location>
        <begin position="60"/>
        <end position="279"/>
    </location>
</feature>
<dbReference type="PROSITE" id="PS52048">
    <property type="entry name" value="UCH_DOMAIN"/>
    <property type="match status" value="1"/>
</dbReference>
<evidence type="ECO:0000256" key="11">
    <source>
        <dbReference type="PROSITE-ProRule" id="PRU01393"/>
    </source>
</evidence>
<evidence type="ECO:0000256" key="9">
    <source>
        <dbReference type="PIRSR" id="PIRSR038120-1"/>
    </source>
</evidence>
<keyword evidence="6 11" id="KW-0788">Thiol protease</keyword>
<dbReference type="CDD" id="cd09617">
    <property type="entry name" value="Peptidase_C12_UCH37_BAP1"/>
    <property type="match status" value="1"/>
</dbReference>
<feature type="site" description="Transition state stabilizer" evidence="11">
    <location>
        <position position="135"/>
    </location>
</feature>
<evidence type="ECO:0000313" key="16">
    <source>
        <dbReference type="Proteomes" id="UP001381693"/>
    </source>
</evidence>
<dbReference type="GO" id="GO:0005737">
    <property type="term" value="C:cytoplasm"/>
    <property type="evidence" value="ECO:0007669"/>
    <property type="project" value="TreeGrafter"/>
</dbReference>
<evidence type="ECO:0000256" key="5">
    <source>
        <dbReference type="ARBA" id="ARBA00022801"/>
    </source>
</evidence>
<keyword evidence="5 11" id="KW-0378">Hydrolase</keyword>